<feature type="region of interest" description="Disordered" evidence="1">
    <location>
        <begin position="97"/>
        <end position="130"/>
    </location>
</feature>
<evidence type="ECO:0000256" key="1">
    <source>
        <dbReference type="SAM" id="MobiDB-lite"/>
    </source>
</evidence>
<dbReference type="EMBL" id="AGNL01049721">
    <property type="protein sequence ID" value="EJK44410.1"/>
    <property type="molecule type" value="Genomic_DNA"/>
</dbReference>
<dbReference type="Proteomes" id="UP000266841">
    <property type="component" value="Unassembled WGS sequence"/>
</dbReference>
<name>K0QZ93_THAOC</name>
<evidence type="ECO:0000313" key="2">
    <source>
        <dbReference type="EMBL" id="EJK44410.1"/>
    </source>
</evidence>
<feature type="compositionally biased region" description="Basic and acidic residues" evidence="1">
    <location>
        <begin position="110"/>
        <end position="119"/>
    </location>
</feature>
<comment type="caution">
    <text evidence="2">The sequence shown here is derived from an EMBL/GenBank/DDBJ whole genome shotgun (WGS) entry which is preliminary data.</text>
</comment>
<feature type="non-terminal residue" evidence="2">
    <location>
        <position position="1"/>
    </location>
</feature>
<protein>
    <submittedName>
        <fullName evidence="2">Uncharacterized protein</fullName>
    </submittedName>
</protein>
<reference evidence="2 3" key="1">
    <citation type="journal article" date="2012" name="Genome Biol.">
        <title>Genome and low-iron response of an oceanic diatom adapted to chronic iron limitation.</title>
        <authorList>
            <person name="Lommer M."/>
            <person name="Specht M."/>
            <person name="Roy A.S."/>
            <person name="Kraemer L."/>
            <person name="Andreson R."/>
            <person name="Gutowska M.A."/>
            <person name="Wolf J."/>
            <person name="Bergner S.V."/>
            <person name="Schilhabel M.B."/>
            <person name="Klostermeier U.C."/>
            <person name="Beiko R.G."/>
            <person name="Rosenstiel P."/>
            <person name="Hippler M."/>
            <person name="Laroche J."/>
        </authorList>
    </citation>
    <scope>NUCLEOTIDE SEQUENCE [LARGE SCALE GENOMIC DNA]</scope>
    <source>
        <strain evidence="2 3">CCMP1005</strain>
    </source>
</reference>
<gene>
    <name evidence="2" type="ORF">THAOC_37052</name>
</gene>
<dbReference type="AlphaFoldDB" id="K0QZ93"/>
<sequence>EDTVQLGSTLAFAPTRVLVHGVLAPSARSVLRRPNAVRPHPRVEYAVRPFGLPRERGGVVRWGARRAAGRSSINHEEEVLTQLTPPPLSPLSDVRPVEGDGHAYPTGQDPLRDPPRQAEETEAAGFGAIPRGALGPRWFACRGRSTGPSRLGPEDGATSISAYDRDDVGWGTFRDDQVAPERRHILEFCTGPRYALGFPSAGPRFLGVDVRTTGVGRLGGS</sequence>
<evidence type="ECO:0000313" key="3">
    <source>
        <dbReference type="Proteomes" id="UP000266841"/>
    </source>
</evidence>
<accession>K0QZ93</accession>
<keyword evidence="3" id="KW-1185">Reference proteome</keyword>
<organism evidence="2 3">
    <name type="scientific">Thalassiosira oceanica</name>
    <name type="common">Marine diatom</name>
    <dbReference type="NCBI Taxonomy" id="159749"/>
    <lineage>
        <taxon>Eukaryota</taxon>
        <taxon>Sar</taxon>
        <taxon>Stramenopiles</taxon>
        <taxon>Ochrophyta</taxon>
        <taxon>Bacillariophyta</taxon>
        <taxon>Coscinodiscophyceae</taxon>
        <taxon>Thalassiosirophycidae</taxon>
        <taxon>Thalassiosirales</taxon>
        <taxon>Thalassiosiraceae</taxon>
        <taxon>Thalassiosira</taxon>
    </lineage>
</organism>
<proteinExistence type="predicted"/>